<keyword evidence="1" id="KW-1015">Disulfide bond</keyword>
<dbReference type="SUPFAM" id="SSF52833">
    <property type="entry name" value="Thioredoxin-like"/>
    <property type="match status" value="1"/>
</dbReference>
<dbReference type="CDD" id="cd02976">
    <property type="entry name" value="NrdH"/>
    <property type="match status" value="1"/>
</dbReference>
<keyword evidence="2" id="KW-0676">Redox-active center</keyword>
<keyword evidence="5" id="KW-1185">Reference proteome</keyword>
<dbReference type="PRINTS" id="PR00160">
    <property type="entry name" value="GLUTAREDOXIN"/>
</dbReference>
<dbReference type="PROSITE" id="PS51354">
    <property type="entry name" value="GLUTAREDOXIN_2"/>
    <property type="match status" value="1"/>
</dbReference>
<dbReference type="Proteomes" id="UP000284177">
    <property type="component" value="Unassembled WGS sequence"/>
</dbReference>
<evidence type="ECO:0000313" key="4">
    <source>
        <dbReference type="EMBL" id="RKD31332.1"/>
    </source>
</evidence>
<evidence type="ECO:0000313" key="5">
    <source>
        <dbReference type="Proteomes" id="UP000284177"/>
    </source>
</evidence>
<dbReference type="InterPro" id="IPR051548">
    <property type="entry name" value="Grx-like_ET"/>
</dbReference>
<sequence>MKDVIVYTSNTCPYCTMAKEYLTEKGVNYIEKNVNEDPEARRELIQKGYRGVPVIIIGGEEIPGFDKERIDSLL</sequence>
<dbReference type="InterPro" id="IPR036249">
    <property type="entry name" value="Thioredoxin-like_sf"/>
</dbReference>
<dbReference type="PANTHER" id="PTHR34386:SF1">
    <property type="entry name" value="GLUTAREDOXIN-LIKE PROTEIN NRDH"/>
    <property type="match status" value="1"/>
</dbReference>
<accession>A0A419T1J6</accession>
<dbReference type="EMBL" id="MCIB01000022">
    <property type="protein sequence ID" value="RKD31332.1"/>
    <property type="molecule type" value="Genomic_DNA"/>
</dbReference>
<dbReference type="InterPro" id="IPR002109">
    <property type="entry name" value="Glutaredoxin"/>
</dbReference>
<evidence type="ECO:0000256" key="2">
    <source>
        <dbReference type="ARBA" id="ARBA00023284"/>
    </source>
</evidence>
<evidence type="ECO:0000256" key="1">
    <source>
        <dbReference type="ARBA" id="ARBA00023157"/>
    </source>
</evidence>
<dbReference type="PANTHER" id="PTHR34386">
    <property type="entry name" value="GLUTAREDOXIN"/>
    <property type="match status" value="1"/>
</dbReference>
<dbReference type="OrthoDB" id="9795531at2"/>
<dbReference type="PROSITE" id="PS00195">
    <property type="entry name" value="GLUTAREDOXIN_1"/>
    <property type="match status" value="1"/>
</dbReference>
<dbReference type="Pfam" id="PF00462">
    <property type="entry name" value="Glutaredoxin"/>
    <property type="match status" value="1"/>
</dbReference>
<comment type="caution">
    <text evidence="4">The sequence shown here is derived from an EMBL/GenBank/DDBJ whole genome shotgun (WGS) entry which is preliminary data.</text>
</comment>
<dbReference type="GO" id="GO:0009055">
    <property type="term" value="F:electron transfer activity"/>
    <property type="evidence" value="ECO:0007669"/>
    <property type="project" value="TreeGrafter"/>
</dbReference>
<dbReference type="AlphaFoldDB" id="A0A419T1J6"/>
<proteinExistence type="predicted"/>
<name>A0A419T1J6_9FIRM</name>
<evidence type="ECO:0000259" key="3">
    <source>
        <dbReference type="Pfam" id="PF00462"/>
    </source>
</evidence>
<dbReference type="GO" id="GO:0045454">
    <property type="term" value="P:cell redox homeostasis"/>
    <property type="evidence" value="ECO:0007669"/>
    <property type="project" value="TreeGrafter"/>
</dbReference>
<reference evidence="4 5" key="1">
    <citation type="submission" date="2016-08" db="EMBL/GenBank/DDBJ databases">
        <title>Novel Firmicutes and Novel Genomes.</title>
        <authorList>
            <person name="Poppleton D.I."/>
            <person name="Gribaldo S."/>
        </authorList>
    </citation>
    <scope>NUCLEOTIDE SEQUENCE [LARGE SCALE GENOMIC DNA]</scope>
    <source>
        <strain evidence="4 5">CTT3</strain>
    </source>
</reference>
<dbReference type="InterPro" id="IPR014025">
    <property type="entry name" value="Glutaredoxin_subgr"/>
</dbReference>
<dbReference type="RefSeq" id="WP_120169519.1">
    <property type="nucleotide sequence ID" value="NZ_MCIB01000022.1"/>
</dbReference>
<protein>
    <submittedName>
        <fullName evidence="4">NrdH-redoxin</fullName>
    </submittedName>
</protein>
<feature type="domain" description="Glutaredoxin" evidence="3">
    <location>
        <begin position="4"/>
        <end position="62"/>
    </location>
</feature>
<dbReference type="Gene3D" id="3.40.30.10">
    <property type="entry name" value="Glutaredoxin"/>
    <property type="match status" value="1"/>
</dbReference>
<gene>
    <name evidence="4" type="ORF">BET03_12935</name>
</gene>
<dbReference type="InterPro" id="IPR011767">
    <property type="entry name" value="GLR_AS"/>
</dbReference>
<organism evidence="4 5">
    <name type="scientific">Thermohalobacter berrensis</name>
    <dbReference type="NCBI Taxonomy" id="99594"/>
    <lineage>
        <taxon>Bacteria</taxon>
        <taxon>Bacillati</taxon>
        <taxon>Bacillota</taxon>
        <taxon>Tissierellia</taxon>
        <taxon>Tissierellales</taxon>
        <taxon>Thermohalobacteraceae</taxon>
        <taxon>Thermohalobacter</taxon>
    </lineage>
</organism>